<dbReference type="eggNOG" id="ENOG50330X3">
    <property type="taxonomic scope" value="Bacteria"/>
</dbReference>
<dbReference type="AlphaFoldDB" id="D2QMJ7"/>
<proteinExistence type="predicted"/>
<evidence type="ECO:0000313" key="2">
    <source>
        <dbReference type="Proteomes" id="UP000002028"/>
    </source>
</evidence>
<dbReference type="EMBL" id="CP001769">
    <property type="protein sequence ID" value="ADB40410.1"/>
    <property type="molecule type" value="Genomic_DNA"/>
</dbReference>
<name>D2QMJ7_SPILD</name>
<sequence length="185" mass="20819">MKTLYKIKRAVGRYALLGVLGATVTACFEEPNYSNVPQIEFKGLSKYTLEAGTGVGQQRRDSLVITIGFKDGDGDLGNNVPPSGADSLRYAQAGNWGNYRIQTFRLVNNQYIEVPSVETNSLWFPRLTREGQSGAIEGNLDLRQIYPYGTRFTNYPFKFRIQIRDRALNVSNEIETDTITVPYSF</sequence>
<organism evidence="1 2">
    <name type="scientific">Spirosoma linguale (strain ATCC 33905 / DSM 74 / LMG 10896 / Claus 1)</name>
    <dbReference type="NCBI Taxonomy" id="504472"/>
    <lineage>
        <taxon>Bacteria</taxon>
        <taxon>Pseudomonadati</taxon>
        <taxon>Bacteroidota</taxon>
        <taxon>Cytophagia</taxon>
        <taxon>Cytophagales</taxon>
        <taxon>Cytophagaceae</taxon>
        <taxon>Spirosoma</taxon>
    </lineage>
</organism>
<evidence type="ECO:0000313" key="1">
    <source>
        <dbReference type="EMBL" id="ADB40410.1"/>
    </source>
</evidence>
<keyword evidence="2" id="KW-1185">Reference proteome</keyword>
<accession>D2QMJ7</accession>
<reference evidence="1 2" key="1">
    <citation type="journal article" date="2010" name="Stand. Genomic Sci.">
        <title>Complete genome sequence of Spirosoma linguale type strain (1).</title>
        <authorList>
            <person name="Lail K."/>
            <person name="Sikorski J."/>
            <person name="Saunders E."/>
            <person name="Lapidus A."/>
            <person name="Glavina Del Rio T."/>
            <person name="Copeland A."/>
            <person name="Tice H."/>
            <person name="Cheng J.-F."/>
            <person name="Lucas S."/>
            <person name="Nolan M."/>
            <person name="Bruce D."/>
            <person name="Goodwin L."/>
            <person name="Pitluck S."/>
            <person name="Ivanova N."/>
            <person name="Mavromatis K."/>
            <person name="Ovchinnikova G."/>
            <person name="Pati A."/>
            <person name="Chen A."/>
            <person name="Palaniappan K."/>
            <person name="Land M."/>
            <person name="Hauser L."/>
            <person name="Chang Y.-J."/>
            <person name="Jeffries C.D."/>
            <person name="Chain P."/>
            <person name="Brettin T."/>
            <person name="Detter J.C."/>
            <person name="Schuetze A."/>
            <person name="Rohde M."/>
            <person name="Tindall B.J."/>
            <person name="Goeker M."/>
            <person name="Bristow J."/>
            <person name="Eisen J.A."/>
            <person name="Markowitz V."/>
            <person name="Hugenholtz P."/>
            <person name="Kyrpides N.C."/>
            <person name="Klenk H.-P."/>
            <person name="Chen F."/>
        </authorList>
    </citation>
    <scope>NUCLEOTIDE SEQUENCE [LARGE SCALE GENOMIC DNA]</scope>
    <source>
        <strain evidence="2">ATCC 33905 / DSM 74 / LMG 10896 / Claus 1</strain>
    </source>
</reference>
<dbReference type="HOGENOM" id="CLU_132075_0_0_10"/>
<dbReference type="RefSeq" id="WP_012928915.1">
    <property type="nucleotide sequence ID" value="NC_013730.1"/>
</dbReference>
<dbReference type="Proteomes" id="UP000002028">
    <property type="component" value="Chromosome"/>
</dbReference>
<dbReference type="PROSITE" id="PS51257">
    <property type="entry name" value="PROKAR_LIPOPROTEIN"/>
    <property type="match status" value="1"/>
</dbReference>
<protein>
    <recommendedName>
        <fullName evidence="3">Lipoprotein</fullName>
    </recommendedName>
</protein>
<dbReference type="STRING" id="504472.Slin_4429"/>
<dbReference type="KEGG" id="sli:Slin_4429"/>
<gene>
    <name evidence="1" type="ordered locus">Slin_4429</name>
</gene>
<evidence type="ECO:0008006" key="3">
    <source>
        <dbReference type="Google" id="ProtNLM"/>
    </source>
</evidence>